<keyword evidence="2" id="KW-1185">Reference proteome</keyword>
<protein>
    <submittedName>
        <fullName evidence="1">Uncharacterized protein</fullName>
    </submittedName>
</protein>
<sequence>MATNGDMSTEGIAVDNGHKSTNGHTATSTYKPLASSFSNSNGKKALKIADDLAKSLETPEEKVCRTFWFDIYKFSAMKVGVDVGFFNFPAGSAGTTFSADELGQECGVETRLLSRFLKVLAAEGFVDESGTNRFRSNGVTVVMSDYNFQGLVNEQFEIGLGIAHALPEYLKSNHYKEPTDAHATVFRHVKNTDKTTFGWFADPANAQALSNNTRHMTAKNKMARRWFEVVDTYSVLGEASGAEAPLLVDVGGSNGSDATALLRACPKLKGSIVVQDLEFPIVDSKNKLPSGIVGQVYDFFTPQPIFGAKNYFLHMVLHDWPDAQCRQILGNQKKAMVRGHSKILINEIVVPDQGAGWYEMGVDMIMMTCLSATERTETEWRNLIESSGLVLSEILGCDGEWEKVLVVDLP</sequence>
<dbReference type="Proteomes" id="UP001281147">
    <property type="component" value="Unassembled WGS sequence"/>
</dbReference>
<evidence type="ECO:0000313" key="2">
    <source>
        <dbReference type="Proteomes" id="UP001281147"/>
    </source>
</evidence>
<dbReference type="EMBL" id="JAUTXU010000110">
    <property type="protein sequence ID" value="KAK3707458.1"/>
    <property type="molecule type" value="Genomic_DNA"/>
</dbReference>
<reference evidence="1" key="1">
    <citation type="submission" date="2023-07" db="EMBL/GenBank/DDBJ databases">
        <title>Black Yeasts Isolated from many extreme environments.</title>
        <authorList>
            <person name="Coleine C."/>
            <person name="Stajich J.E."/>
            <person name="Selbmann L."/>
        </authorList>
    </citation>
    <scope>NUCLEOTIDE SEQUENCE</scope>
    <source>
        <strain evidence="1">CCFEE 5714</strain>
    </source>
</reference>
<proteinExistence type="predicted"/>
<organism evidence="1 2">
    <name type="scientific">Vermiconidia calcicola</name>
    <dbReference type="NCBI Taxonomy" id="1690605"/>
    <lineage>
        <taxon>Eukaryota</taxon>
        <taxon>Fungi</taxon>
        <taxon>Dikarya</taxon>
        <taxon>Ascomycota</taxon>
        <taxon>Pezizomycotina</taxon>
        <taxon>Dothideomycetes</taxon>
        <taxon>Dothideomycetidae</taxon>
        <taxon>Mycosphaerellales</taxon>
        <taxon>Extremaceae</taxon>
        <taxon>Vermiconidia</taxon>
    </lineage>
</organism>
<gene>
    <name evidence="1" type="ORF">LTR37_012100</name>
</gene>
<name>A0ACC3N1L7_9PEZI</name>
<comment type="caution">
    <text evidence="1">The sequence shown here is derived from an EMBL/GenBank/DDBJ whole genome shotgun (WGS) entry which is preliminary data.</text>
</comment>
<evidence type="ECO:0000313" key="1">
    <source>
        <dbReference type="EMBL" id="KAK3707458.1"/>
    </source>
</evidence>
<accession>A0ACC3N1L7</accession>